<dbReference type="InterPro" id="IPR027417">
    <property type="entry name" value="P-loop_NTPase"/>
</dbReference>
<protein>
    <recommendedName>
        <fullName evidence="9 10">Transcription termination factor Rho</fullName>
        <ecNumber evidence="9 10">3.6.4.-</ecNumber>
    </recommendedName>
    <alternativeName>
        <fullName evidence="9">ATP-dependent helicase Rho</fullName>
    </alternativeName>
</protein>
<dbReference type="InterPro" id="IPR041703">
    <property type="entry name" value="Rho_factor_ATP-bd"/>
</dbReference>
<evidence type="ECO:0000256" key="4">
    <source>
        <dbReference type="ARBA" id="ARBA00022806"/>
    </source>
</evidence>
<dbReference type="InterPro" id="IPR011129">
    <property type="entry name" value="CSD"/>
</dbReference>
<feature type="compositionally biased region" description="Low complexity" evidence="12">
    <location>
        <begin position="269"/>
        <end position="283"/>
    </location>
</feature>
<evidence type="ECO:0000256" key="10">
    <source>
        <dbReference type="NCBIfam" id="TIGR00767"/>
    </source>
</evidence>
<evidence type="ECO:0000256" key="12">
    <source>
        <dbReference type="SAM" id="MobiDB-lite"/>
    </source>
</evidence>
<feature type="binding site" evidence="9">
    <location>
        <begin position="497"/>
        <end position="502"/>
    </location>
    <ligand>
        <name>ATP</name>
        <dbReference type="ChEBI" id="CHEBI:30616"/>
    </ligand>
</feature>
<dbReference type="GO" id="GO:0005524">
    <property type="term" value="F:ATP binding"/>
    <property type="evidence" value="ECO:0007669"/>
    <property type="project" value="UniProtKB-UniRule"/>
</dbReference>
<dbReference type="Gene3D" id="2.40.50.140">
    <property type="entry name" value="Nucleic acid-binding proteins"/>
    <property type="match status" value="1"/>
</dbReference>
<evidence type="ECO:0000259" key="13">
    <source>
        <dbReference type="PROSITE" id="PS51856"/>
    </source>
</evidence>
<keyword evidence="6 9" id="KW-0694">RNA-binding</keyword>
<comment type="subunit">
    <text evidence="9">Homohexamer. The homohexamer assembles into an open ring structure.</text>
</comment>
<dbReference type="Proteomes" id="UP000886819">
    <property type="component" value="Unassembled WGS sequence"/>
</dbReference>
<comment type="function">
    <text evidence="9">Facilitates transcription termination by a mechanism that involves Rho binding to the nascent RNA, activation of Rho's RNA-dependent ATPase activity, and release of the mRNA from the DNA template.</text>
</comment>
<dbReference type="InterPro" id="IPR011113">
    <property type="entry name" value="Rho_RNA-bd"/>
</dbReference>
<dbReference type="InterPro" id="IPR012340">
    <property type="entry name" value="NA-bd_OB-fold"/>
</dbReference>
<accession>A0A9D1CKM2</accession>
<feature type="compositionally biased region" description="Polar residues" evidence="12">
    <location>
        <begin position="243"/>
        <end position="259"/>
    </location>
</feature>
<organism evidence="14 15">
    <name type="scientific">Candidatus Avichristensenella intestinipullorum</name>
    <dbReference type="NCBI Taxonomy" id="2840693"/>
    <lineage>
        <taxon>Bacteria</taxon>
        <taxon>Bacillati</taxon>
        <taxon>Bacillota</taxon>
        <taxon>Clostridia</taxon>
        <taxon>Candidatus Avichristensenella</taxon>
    </lineage>
</organism>
<gene>
    <name evidence="9 14" type="primary">rho</name>
    <name evidence="14" type="ORF">IAA66_09730</name>
</gene>
<evidence type="ECO:0000256" key="7">
    <source>
        <dbReference type="ARBA" id="ARBA00023015"/>
    </source>
</evidence>
<feature type="compositionally biased region" description="Low complexity" evidence="12">
    <location>
        <begin position="176"/>
        <end position="197"/>
    </location>
</feature>
<dbReference type="Pfam" id="PF07498">
    <property type="entry name" value="Rho_N"/>
    <property type="match status" value="1"/>
</dbReference>
<dbReference type="InterPro" id="IPR000194">
    <property type="entry name" value="ATPase_F1/V1/A1_a/bsu_nucl-bd"/>
</dbReference>
<dbReference type="CDD" id="cd04459">
    <property type="entry name" value="Rho_CSD"/>
    <property type="match status" value="1"/>
</dbReference>
<evidence type="ECO:0000256" key="9">
    <source>
        <dbReference type="HAMAP-Rule" id="MF_01884"/>
    </source>
</evidence>
<comment type="caution">
    <text evidence="9">Lacks conserved residue(s) required for the propagation of feature annotation.</text>
</comment>
<reference evidence="14" key="2">
    <citation type="journal article" date="2021" name="PeerJ">
        <title>Extensive microbial diversity within the chicken gut microbiome revealed by metagenomics and culture.</title>
        <authorList>
            <person name="Gilroy R."/>
            <person name="Ravi A."/>
            <person name="Getino M."/>
            <person name="Pursley I."/>
            <person name="Horton D.L."/>
            <person name="Alikhan N.F."/>
            <person name="Baker D."/>
            <person name="Gharbi K."/>
            <person name="Hall N."/>
            <person name="Watson M."/>
            <person name="Adriaenssens E.M."/>
            <person name="Foster-Nyarko E."/>
            <person name="Jarju S."/>
            <person name="Secka A."/>
            <person name="Antonio M."/>
            <person name="Oren A."/>
            <person name="Chaudhuri R.R."/>
            <person name="La Ragione R."/>
            <person name="Hildebrand F."/>
            <person name="Pallen M.J."/>
        </authorList>
    </citation>
    <scope>NUCLEOTIDE SEQUENCE</scope>
    <source>
        <strain evidence="14">ChiHile30-977</strain>
    </source>
</reference>
<dbReference type="PANTHER" id="PTHR46425:SF1">
    <property type="entry name" value="TRANSCRIPTION TERMINATION FACTOR RHO"/>
    <property type="match status" value="1"/>
</dbReference>
<feature type="compositionally biased region" description="Polar residues" evidence="12">
    <location>
        <begin position="284"/>
        <end position="293"/>
    </location>
</feature>
<reference evidence="14" key="1">
    <citation type="submission" date="2020-10" db="EMBL/GenBank/DDBJ databases">
        <authorList>
            <person name="Gilroy R."/>
        </authorList>
    </citation>
    <scope>NUCLEOTIDE SEQUENCE</scope>
    <source>
        <strain evidence="14">ChiHile30-977</strain>
    </source>
</reference>
<evidence type="ECO:0000256" key="3">
    <source>
        <dbReference type="ARBA" id="ARBA00022801"/>
    </source>
</evidence>
<feature type="binding site" evidence="9">
    <location>
        <begin position="485"/>
        <end position="490"/>
    </location>
    <ligand>
        <name>ATP</name>
        <dbReference type="ChEBI" id="CHEBI:30616"/>
    </ligand>
</feature>
<dbReference type="EC" id="3.6.4.-" evidence="9 10"/>
<dbReference type="Pfam" id="PF00006">
    <property type="entry name" value="ATP-synt_ab"/>
    <property type="match status" value="1"/>
</dbReference>
<keyword evidence="7 9" id="KW-0805">Transcription regulation</keyword>
<dbReference type="InterPro" id="IPR004665">
    <property type="entry name" value="Term_rho"/>
</dbReference>
<dbReference type="SMART" id="SM00959">
    <property type="entry name" value="Rho_N"/>
    <property type="match status" value="1"/>
</dbReference>
<dbReference type="InterPro" id="IPR011112">
    <property type="entry name" value="Rho-like_N"/>
</dbReference>
<dbReference type="GO" id="GO:0004386">
    <property type="term" value="F:helicase activity"/>
    <property type="evidence" value="ECO:0007669"/>
    <property type="project" value="UniProtKB-UniRule"/>
</dbReference>
<dbReference type="NCBIfam" id="TIGR00767">
    <property type="entry name" value="rho"/>
    <property type="match status" value="1"/>
</dbReference>
<dbReference type="SUPFAM" id="SSF50249">
    <property type="entry name" value="Nucleic acid-binding proteins"/>
    <property type="match status" value="1"/>
</dbReference>
<keyword evidence="3 9" id="KW-0378">Hydrolase</keyword>
<name>A0A9D1CKM2_9FIRM</name>
<feature type="compositionally biased region" description="Low complexity" evidence="12">
    <location>
        <begin position="67"/>
        <end position="91"/>
    </location>
</feature>
<keyword evidence="5 9" id="KW-0067">ATP-binding</keyword>
<proteinExistence type="inferred from homology"/>
<dbReference type="PANTHER" id="PTHR46425">
    <property type="entry name" value="TRANSCRIPTION TERMINATION FACTOR RHO"/>
    <property type="match status" value="1"/>
</dbReference>
<dbReference type="NCBIfam" id="NF006886">
    <property type="entry name" value="PRK09376.1"/>
    <property type="match status" value="1"/>
</dbReference>
<feature type="compositionally biased region" description="Low complexity" evidence="12">
    <location>
        <begin position="313"/>
        <end position="330"/>
    </location>
</feature>
<dbReference type="GO" id="GO:0003723">
    <property type="term" value="F:RNA binding"/>
    <property type="evidence" value="ECO:0007669"/>
    <property type="project" value="UniProtKB-UniRule"/>
</dbReference>
<dbReference type="SUPFAM" id="SSF52540">
    <property type="entry name" value="P-loop containing nucleoside triphosphate hydrolases"/>
    <property type="match status" value="1"/>
</dbReference>
<feature type="region of interest" description="Disordered" evidence="12">
    <location>
        <begin position="313"/>
        <end position="351"/>
    </location>
</feature>
<feature type="domain" description="Rho RNA-BD" evidence="13">
    <location>
        <begin position="367"/>
        <end position="440"/>
    </location>
</feature>
<dbReference type="Pfam" id="PF07497">
    <property type="entry name" value="Rho_RNA_bind"/>
    <property type="match status" value="1"/>
</dbReference>
<feature type="compositionally biased region" description="Basic and acidic residues" evidence="12">
    <location>
        <begin position="198"/>
        <end position="216"/>
    </location>
</feature>
<feature type="region of interest" description="Disordered" evidence="12">
    <location>
        <begin position="67"/>
        <end position="293"/>
    </location>
</feature>
<dbReference type="EMBL" id="DVFI01000132">
    <property type="protein sequence ID" value="HIQ63844.1"/>
    <property type="molecule type" value="Genomic_DNA"/>
</dbReference>
<keyword evidence="1 9" id="KW-0806">Transcription termination</keyword>
<evidence type="ECO:0000256" key="5">
    <source>
        <dbReference type="ARBA" id="ARBA00022840"/>
    </source>
</evidence>
<feature type="binding site" evidence="9">
    <location>
        <position position="528"/>
    </location>
    <ligand>
        <name>ATP</name>
        <dbReference type="ChEBI" id="CHEBI:30616"/>
    </ligand>
</feature>
<evidence type="ECO:0000256" key="11">
    <source>
        <dbReference type="PROSITE-ProRule" id="PRU01203"/>
    </source>
</evidence>
<dbReference type="SMART" id="SM00382">
    <property type="entry name" value="AAA"/>
    <property type="match status" value="1"/>
</dbReference>
<evidence type="ECO:0000313" key="15">
    <source>
        <dbReference type="Proteomes" id="UP000886819"/>
    </source>
</evidence>
<dbReference type="GO" id="GO:0008186">
    <property type="term" value="F:ATP-dependent activity, acting on RNA"/>
    <property type="evidence" value="ECO:0007669"/>
    <property type="project" value="UniProtKB-UniRule"/>
</dbReference>
<comment type="caution">
    <text evidence="14">The sequence shown here is derived from an EMBL/GenBank/DDBJ whole genome shotgun (WGS) entry which is preliminary data.</text>
</comment>
<keyword evidence="2 9" id="KW-0547">Nucleotide-binding</keyword>
<dbReference type="SMART" id="SM00357">
    <property type="entry name" value="CSP"/>
    <property type="match status" value="1"/>
</dbReference>
<sequence>MDTNQYATMQVAALRSLAKERGVKNVSSLRKAELIAALCAPAQVAVGDTVSAARTAAPDGAAISEKAAPAVGTAPPAAPLSPAALPADAKPTASRNRPARKPAPEGAPAAVSAKKNGKQEKPAGKSAPAPDGKTAEKNKPAAKSKPATESKPAAETPPSKEPVTAKHDRQQRRGKQASAPQAQAAAAESAPAAARTAGRGERSGRGRQGERREKPAQPEPAVSPETAAEDKARAAGAPAQEDSPAQTPQGEKPAAQQTEYVHRWTRPGYQQPQDRQRYAQQRPSRTYSSYQQPLQQRMQYRAPYSMASSRYLAPQAGAEAPAAPRSAETAQQPATREQPARREYAPQARDWNAPSAAASELLQEGEYSEGEGILEIHQDGYGFLRTNNYLPGSNDIYVSIAQIRRFGLKNGDLVRGKTRPTREGDRYSALLYIDKINGYPTEQAVQRRAFEELTPIYPDKRCTLENSANWRDLALRVIDFIAPIGFGQRALIVSPPKAGKTVLLKKIANAIVANYPDVHLIVLLIDERPEEVTDIKRSVRGDVVYSTFDELPENHTRVSEMVIERAQRLVEHGKDVVILLDSLTRLSRAYNATAPQTGRAMSGGLAPGVLHKPKRFFGAARNIEEGGSLTIIATALIETGSRMDDVIYEEFKGTGNMEIHLDRKLSEKRIFPAIDLARSGTRHEELLLSEQELDGVYTVRKVLSSTGVSEATEQLMSMMERTRTNEEFFQRLKEWMAIWEKEGYTVSGGRRSMP</sequence>
<dbReference type="GO" id="GO:0016787">
    <property type="term" value="F:hydrolase activity"/>
    <property type="evidence" value="ECO:0007669"/>
    <property type="project" value="UniProtKB-KW"/>
</dbReference>
<dbReference type="CDD" id="cd01128">
    <property type="entry name" value="rho_factor_C"/>
    <property type="match status" value="1"/>
</dbReference>
<evidence type="ECO:0000256" key="1">
    <source>
        <dbReference type="ARBA" id="ARBA00022472"/>
    </source>
</evidence>
<dbReference type="Gene3D" id="3.40.50.300">
    <property type="entry name" value="P-loop containing nucleotide triphosphate hydrolases"/>
    <property type="match status" value="1"/>
</dbReference>
<dbReference type="HAMAP" id="MF_01884">
    <property type="entry name" value="Rho"/>
    <property type="match status" value="1"/>
</dbReference>
<evidence type="ECO:0000313" key="14">
    <source>
        <dbReference type="EMBL" id="HIQ63844.1"/>
    </source>
</evidence>
<dbReference type="InterPro" id="IPR003593">
    <property type="entry name" value="AAA+_ATPase"/>
</dbReference>
<keyword evidence="4 9" id="KW-0347">Helicase</keyword>
<dbReference type="PROSITE" id="PS51856">
    <property type="entry name" value="RHO_RNA_BD"/>
    <property type="match status" value="1"/>
</dbReference>
<dbReference type="AlphaFoldDB" id="A0A9D1CKM2"/>
<evidence type="ECO:0000256" key="8">
    <source>
        <dbReference type="ARBA" id="ARBA00023163"/>
    </source>
</evidence>
<evidence type="ECO:0000256" key="6">
    <source>
        <dbReference type="ARBA" id="ARBA00022884"/>
    </source>
</evidence>
<dbReference type="GO" id="GO:0006353">
    <property type="term" value="P:DNA-templated transcription termination"/>
    <property type="evidence" value="ECO:0007669"/>
    <property type="project" value="UniProtKB-UniRule"/>
</dbReference>
<comment type="similarity">
    <text evidence="9 11">Belongs to the Rho family.</text>
</comment>
<keyword evidence="8 9" id="KW-0804">Transcription</keyword>
<evidence type="ECO:0000256" key="2">
    <source>
        <dbReference type="ARBA" id="ARBA00022741"/>
    </source>
</evidence>